<organism evidence="1 2">
    <name type="scientific">Urbifossiella limnaea</name>
    <dbReference type="NCBI Taxonomy" id="2528023"/>
    <lineage>
        <taxon>Bacteria</taxon>
        <taxon>Pseudomonadati</taxon>
        <taxon>Planctomycetota</taxon>
        <taxon>Planctomycetia</taxon>
        <taxon>Gemmatales</taxon>
        <taxon>Gemmataceae</taxon>
        <taxon>Urbifossiella</taxon>
    </lineage>
</organism>
<accession>A0A517XXY9</accession>
<keyword evidence="2" id="KW-1185">Reference proteome</keyword>
<dbReference type="RefSeq" id="WP_145242053.1">
    <property type="nucleotide sequence ID" value="NZ_CP036273.1"/>
</dbReference>
<sequence length="700" mass="74604">MPPSADSDDWSARATAALTAYAEPLLRAVAGRLVRPRTQVPVEELVEKAVATLLNPPVIDRRVKELPAAARKLLAFVGRSRQPRWKVGHLIALLSSLGHVEGFTPVQVALDAGLLFPEVSPHAPPVADFAAWLGSAGSMAATVFVHPAVAARARGEDLELPNLTTAEPPVGVTPRVADGLEWPLRLAAVWQQVAAGPVRMTQANLLFKRDQTRLQADEVLSAPIADGLAPVPEAGVLALFWAATAGLLDHGAEELRAAPFPPEWDAGLTPVLVRLAAALPHVEAWDPLAGYAPTEDGMSATPSAGLLALLLLAGSEDGWVKPADLASWLWEHHPSWAGTLPAPKDRGAAWVAGYLLGVSYPLRLVEAAPAEGGYVVRLSALGRHLYANAAEPPGPPAFPQTLLVQPNAEILAYRQGLTPVLIGTLSRFARWKGIGPACTLELTPEHTYRGLESGLTLPMILQALARHSARPVPPSVADLLQRWSNKRERITVYASAVLVEFPTPADLDAAVARGIVSVKLTDRIGLTADGKEPPLGQLRLIANRDYEGKPQRCVTVADDGLTLTVDAAQADLLLDAEIGRYAEPLPAESHTARRFQLTPASLRRAAELGLTPADIDGWFLDRTGDVLSAAGRLFLTGSKLPPPAAAVQTVVRFPSDAMTDGVMQWPRTRELIAERLGPTAVVVDDVEALRRALAEIGVQM</sequence>
<evidence type="ECO:0008006" key="3">
    <source>
        <dbReference type="Google" id="ProtNLM"/>
    </source>
</evidence>
<name>A0A517XXY9_9BACT</name>
<dbReference type="KEGG" id="uli:ETAA1_43460"/>
<evidence type="ECO:0000313" key="2">
    <source>
        <dbReference type="Proteomes" id="UP000319576"/>
    </source>
</evidence>
<evidence type="ECO:0000313" key="1">
    <source>
        <dbReference type="EMBL" id="QDU22368.1"/>
    </source>
</evidence>
<protein>
    <recommendedName>
        <fullName evidence="3">Helicase XPB/Ssl2 N-terminal domain-containing protein</fullName>
    </recommendedName>
</protein>
<dbReference type="EMBL" id="CP036273">
    <property type="protein sequence ID" value="QDU22368.1"/>
    <property type="molecule type" value="Genomic_DNA"/>
</dbReference>
<reference evidence="1 2" key="1">
    <citation type="submission" date="2019-02" db="EMBL/GenBank/DDBJ databases">
        <title>Deep-cultivation of Planctomycetes and their phenomic and genomic characterization uncovers novel biology.</title>
        <authorList>
            <person name="Wiegand S."/>
            <person name="Jogler M."/>
            <person name="Boedeker C."/>
            <person name="Pinto D."/>
            <person name="Vollmers J."/>
            <person name="Rivas-Marin E."/>
            <person name="Kohn T."/>
            <person name="Peeters S.H."/>
            <person name="Heuer A."/>
            <person name="Rast P."/>
            <person name="Oberbeckmann S."/>
            <person name="Bunk B."/>
            <person name="Jeske O."/>
            <person name="Meyerdierks A."/>
            <person name="Storesund J.E."/>
            <person name="Kallscheuer N."/>
            <person name="Luecker S."/>
            <person name="Lage O.M."/>
            <person name="Pohl T."/>
            <person name="Merkel B.J."/>
            <person name="Hornburger P."/>
            <person name="Mueller R.-W."/>
            <person name="Bruemmer F."/>
            <person name="Labrenz M."/>
            <person name="Spormann A.M."/>
            <person name="Op den Camp H."/>
            <person name="Overmann J."/>
            <person name="Amann R."/>
            <person name="Jetten M.S.M."/>
            <person name="Mascher T."/>
            <person name="Medema M.H."/>
            <person name="Devos D.P."/>
            <person name="Kaster A.-K."/>
            <person name="Ovreas L."/>
            <person name="Rohde M."/>
            <person name="Galperin M.Y."/>
            <person name="Jogler C."/>
        </authorList>
    </citation>
    <scope>NUCLEOTIDE SEQUENCE [LARGE SCALE GENOMIC DNA]</scope>
    <source>
        <strain evidence="1 2">ETA_A1</strain>
    </source>
</reference>
<dbReference type="OrthoDB" id="237746at2"/>
<gene>
    <name evidence="1" type="ORF">ETAA1_43460</name>
</gene>
<dbReference type="AlphaFoldDB" id="A0A517XXY9"/>
<dbReference type="Proteomes" id="UP000319576">
    <property type="component" value="Chromosome"/>
</dbReference>
<proteinExistence type="predicted"/>